<dbReference type="Gene3D" id="3.90.226.10">
    <property type="entry name" value="2-enoyl-CoA Hydratase, Chain A, domain 1"/>
    <property type="match status" value="1"/>
</dbReference>
<evidence type="ECO:0000313" key="2">
    <source>
        <dbReference type="EMBL" id="SVC71703.1"/>
    </source>
</evidence>
<dbReference type="SUPFAM" id="SSF52096">
    <property type="entry name" value="ClpP/crotonase"/>
    <property type="match status" value="1"/>
</dbReference>
<sequence>MFLGYFIVSKILNRKNKTNDELDDIYSKGYLPGQTMSEEEFEAAKLIFKAKKQGYFIKHWRGNHSLSKSFWVNNVALNVLLAIFVAYWTFAGPRTEDPVFLARVILTFSVAGYVLIYPWQFVGLWRSANRYTIEKTRTFWPRVVKLLIILGVLGSLVELTLERQSYVDLYHHSFQLTKEHNYDVTLEGNTIFLDGDLDYGISEDVEKIILDNPNVDSIVLDSDGGLLYEGSELSVLILTNSLNTYTNKGCHSACTIAFISGNRRYISKGARLGFHQYSYYRKQSTIEKLASFDLQQDDANLFRKRGVSQEFIDM</sequence>
<keyword evidence="1" id="KW-0812">Transmembrane</keyword>
<feature type="non-terminal residue" evidence="2">
    <location>
        <position position="314"/>
    </location>
</feature>
<protein>
    <submittedName>
        <fullName evidence="2">Uncharacterized protein</fullName>
    </submittedName>
</protein>
<dbReference type="InterPro" id="IPR029045">
    <property type="entry name" value="ClpP/crotonase-like_dom_sf"/>
</dbReference>
<feature type="transmembrane region" description="Helical" evidence="1">
    <location>
        <begin position="139"/>
        <end position="161"/>
    </location>
</feature>
<proteinExistence type="predicted"/>
<feature type="transmembrane region" description="Helical" evidence="1">
    <location>
        <begin position="70"/>
        <end position="88"/>
    </location>
</feature>
<accession>A0A382PE65</accession>
<gene>
    <name evidence="2" type="ORF">METZ01_LOCUS324557</name>
</gene>
<name>A0A382PE65_9ZZZZ</name>
<dbReference type="EMBL" id="UINC01106797">
    <property type="protein sequence ID" value="SVC71703.1"/>
    <property type="molecule type" value="Genomic_DNA"/>
</dbReference>
<evidence type="ECO:0000256" key="1">
    <source>
        <dbReference type="SAM" id="Phobius"/>
    </source>
</evidence>
<organism evidence="2">
    <name type="scientific">marine metagenome</name>
    <dbReference type="NCBI Taxonomy" id="408172"/>
    <lineage>
        <taxon>unclassified sequences</taxon>
        <taxon>metagenomes</taxon>
        <taxon>ecological metagenomes</taxon>
    </lineage>
</organism>
<keyword evidence="1" id="KW-1133">Transmembrane helix</keyword>
<reference evidence="2" key="1">
    <citation type="submission" date="2018-05" db="EMBL/GenBank/DDBJ databases">
        <authorList>
            <person name="Lanie J.A."/>
            <person name="Ng W.-L."/>
            <person name="Kazmierczak K.M."/>
            <person name="Andrzejewski T.M."/>
            <person name="Davidsen T.M."/>
            <person name="Wayne K.J."/>
            <person name="Tettelin H."/>
            <person name="Glass J.I."/>
            <person name="Rusch D."/>
            <person name="Podicherti R."/>
            <person name="Tsui H.-C.T."/>
            <person name="Winkler M.E."/>
        </authorList>
    </citation>
    <scope>NUCLEOTIDE SEQUENCE</scope>
</reference>
<dbReference type="AlphaFoldDB" id="A0A382PE65"/>
<keyword evidence="1" id="KW-0472">Membrane</keyword>
<feature type="transmembrane region" description="Helical" evidence="1">
    <location>
        <begin position="100"/>
        <end position="119"/>
    </location>
</feature>